<evidence type="ECO:0000313" key="2">
    <source>
        <dbReference type="Proteomes" id="UP000484076"/>
    </source>
</evidence>
<proteinExistence type="predicted"/>
<dbReference type="Gene3D" id="3.80.10.10">
    <property type="entry name" value="Ribonuclease Inhibitor"/>
    <property type="match status" value="1"/>
</dbReference>
<gene>
    <name evidence="1" type="ORF">GEU84_000675</name>
</gene>
<organism evidence="1 2">
    <name type="scientific">Fertoeibacter niger</name>
    <dbReference type="NCBI Taxonomy" id="2656921"/>
    <lineage>
        <taxon>Bacteria</taxon>
        <taxon>Pseudomonadati</taxon>
        <taxon>Pseudomonadota</taxon>
        <taxon>Alphaproteobacteria</taxon>
        <taxon>Rhodobacterales</taxon>
        <taxon>Paracoccaceae</taxon>
        <taxon>Fertoeibacter</taxon>
    </lineage>
</organism>
<evidence type="ECO:0008006" key="3">
    <source>
        <dbReference type="Google" id="ProtNLM"/>
    </source>
</evidence>
<dbReference type="Proteomes" id="UP000484076">
    <property type="component" value="Unassembled WGS sequence"/>
</dbReference>
<protein>
    <recommendedName>
        <fullName evidence="3">Leucine-rich repeat domain-containing protein</fullName>
    </recommendedName>
</protein>
<evidence type="ECO:0000313" key="1">
    <source>
        <dbReference type="EMBL" id="NUB42885.1"/>
    </source>
</evidence>
<dbReference type="EMBL" id="WHUT02000001">
    <property type="protein sequence ID" value="NUB42885.1"/>
    <property type="molecule type" value="Genomic_DNA"/>
</dbReference>
<dbReference type="InterPro" id="IPR032675">
    <property type="entry name" value="LRR_dom_sf"/>
</dbReference>
<accession>A0A8X8KME5</accession>
<name>A0A8X8KME5_9RHOB</name>
<sequence length="341" mass="38818">MNLDPRRIENPTSLSPLLIAEKMGTPGKFVVQFSHAGAYTPHLLRALNDICRESSDWLEVRFYGHYGSSFDAAVLRELPDVKTLSLDCLNNILNEDVLLGLQRLSALHFGVFEFDRPDLLERLDLRRLTSLTLSENRKRNLDLTPLSKCSSLERLFVQGHSRGIDAIARLCNLKEVTLGSFAKVQSIAFLRVLPALEKLTLILGGRDTIDEFSSKTLQTLQILRVRGFQSLGDLSRFPCLRNLRIEDQLQLKSVDLTGAQLERLSLFNCKELARLVGLEHQARLRDFHSAKVALNSDYLRDFPWPVTTKAVKIFSGSFKWNELTAKILTERGYSQSFQDWR</sequence>
<dbReference type="SUPFAM" id="SSF52058">
    <property type="entry name" value="L domain-like"/>
    <property type="match status" value="1"/>
</dbReference>
<reference evidence="1" key="1">
    <citation type="submission" date="2020-05" db="EMBL/GenBank/DDBJ databases">
        <title>Fertoebacter nigrum gen. nov., sp. nov., a new member of the family Rhodobacteraceae.</title>
        <authorList>
            <person name="Szuroczki S."/>
            <person name="Abbaszade G."/>
            <person name="Buni D."/>
            <person name="Schumann P."/>
            <person name="Toth E."/>
        </authorList>
    </citation>
    <scope>NUCLEOTIDE SEQUENCE</scope>
    <source>
        <strain evidence="1">RG-N-1a</strain>
    </source>
</reference>
<keyword evidence="2" id="KW-1185">Reference proteome</keyword>
<dbReference type="RefSeq" id="WP_152823584.1">
    <property type="nucleotide sequence ID" value="NZ_WHUT02000001.1"/>
</dbReference>
<dbReference type="AlphaFoldDB" id="A0A8X8KME5"/>
<comment type="caution">
    <text evidence="1">The sequence shown here is derived from an EMBL/GenBank/DDBJ whole genome shotgun (WGS) entry which is preliminary data.</text>
</comment>